<proteinExistence type="predicted"/>
<dbReference type="EMBL" id="CP045860">
    <property type="protein sequence ID" value="QGH50779.1"/>
    <property type="molecule type" value="Genomic_DNA"/>
</dbReference>
<name>A0AAP9GIJ4_9VIBR</name>
<evidence type="ECO:0000313" key="1">
    <source>
        <dbReference type="EMBL" id="QGH50779.1"/>
    </source>
</evidence>
<evidence type="ECO:0000313" key="2">
    <source>
        <dbReference type="Proteomes" id="UP000390336"/>
    </source>
</evidence>
<dbReference type="RefSeq" id="WP_140066805.1">
    <property type="nucleotide sequence ID" value="NZ_CP045860.1"/>
</dbReference>
<reference evidence="1 2" key="1">
    <citation type="journal article" date="2015" name="Genome Announc.">
        <title>Draft Genome Sequence of Vibrio owensii Strain SH-14, Which Causes Shrimp Acute Hepatopancreatic Necrosis Disease.</title>
        <authorList>
            <person name="Liu L."/>
            <person name="Xiao J."/>
            <person name="Xia X."/>
            <person name="Pan Y."/>
            <person name="Yan S."/>
            <person name="Wang Y."/>
        </authorList>
    </citation>
    <scope>NUCLEOTIDE SEQUENCE [LARGE SCALE GENOMIC DNA]</scope>
    <source>
        <strain evidence="1 2">SH14</strain>
    </source>
</reference>
<dbReference type="Proteomes" id="UP000390336">
    <property type="component" value="Chromosome 2"/>
</dbReference>
<sequence length="61" mass="7110">MHKKKKINIVTTKDAMTCCTSSRNNAVRSLNFFAFKLHSWFVFVEDLGEDVEKKNEQLALF</sequence>
<dbReference type="AlphaFoldDB" id="A0AAP9GIJ4"/>
<accession>A0AAP9GIJ4</accession>
<organism evidence="1 2">
    <name type="scientific">Vibrio owensii</name>
    <dbReference type="NCBI Taxonomy" id="696485"/>
    <lineage>
        <taxon>Bacteria</taxon>
        <taxon>Pseudomonadati</taxon>
        <taxon>Pseudomonadota</taxon>
        <taxon>Gammaproteobacteria</taxon>
        <taxon>Vibrionales</taxon>
        <taxon>Vibrionaceae</taxon>
        <taxon>Vibrio</taxon>
    </lineage>
</organism>
<gene>
    <name evidence="1" type="ORF">APZ19_27345</name>
</gene>
<protein>
    <submittedName>
        <fullName evidence="1">Uncharacterized protein</fullName>
    </submittedName>
</protein>